<reference evidence="1 2" key="1">
    <citation type="journal article" date="2019" name="Sci. Rep.">
        <title>Orb-weaving spider Araneus ventricosus genome elucidates the spidroin gene catalogue.</title>
        <authorList>
            <person name="Kono N."/>
            <person name="Nakamura H."/>
            <person name="Ohtoshi R."/>
            <person name="Moran D.A.P."/>
            <person name="Shinohara A."/>
            <person name="Yoshida Y."/>
            <person name="Fujiwara M."/>
            <person name="Mori M."/>
            <person name="Tomita M."/>
            <person name="Arakawa K."/>
        </authorList>
    </citation>
    <scope>NUCLEOTIDE SEQUENCE [LARGE SCALE GENOMIC DNA]</scope>
</reference>
<proteinExistence type="predicted"/>
<gene>
    <name evidence="1" type="ORF">AVEN_135047_1</name>
</gene>
<comment type="caution">
    <text evidence="1">The sequence shown here is derived from an EMBL/GenBank/DDBJ whole genome shotgun (WGS) entry which is preliminary data.</text>
</comment>
<accession>A0A4Y2CZK8</accession>
<dbReference type="EMBL" id="BGPR01000268">
    <property type="protein sequence ID" value="GBM09316.1"/>
    <property type="molecule type" value="Genomic_DNA"/>
</dbReference>
<evidence type="ECO:0000313" key="2">
    <source>
        <dbReference type="Proteomes" id="UP000499080"/>
    </source>
</evidence>
<dbReference type="Proteomes" id="UP000499080">
    <property type="component" value="Unassembled WGS sequence"/>
</dbReference>
<name>A0A4Y2CZK8_ARAVE</name>
<protein>
    <submittedName>
        <fullName evidence="1">Uncharacterized protein</fullName>
    </submittedName>
</protein>
<evidence type="ECO:0000313" key="1">
    <source>
        <dbReference type="EMBL" id="GBM09316.1"/>
    </source>
</evidence>
<keyword evidence="2" id="KW-1185">Reference proteome</keyword>
<sequence>MAEEHEFIWLRHIMAKEHGYIWPRHIMAEEHESDEDVHEFYPLIVLNIQKRAGSILICALATNGSLRLGCLMEISLQSKQKYGPLTLESLLGSQSIPPHFGGDRLLPPGVGLSNGDFPLIETKIWANYPWKSSR</sequence>
<organism evidence="1 2">
    <name type="scientific">Araneus ventricosus</name>
    <name type="common">Orbweaver spider</name>
    <name type="synonym">Epeira ventricosa</name>
    <dbReference type="NCBI Taxonomy" id="182803"/>
    <lineage>
        <taxon>Eukaryota</taxon>
        <taxon>Metazoa</taxon>
        <taxon>Ecdysozoa</taxon>
        <taxon>Arthropoda</taxon>
        <taxon>Chelicerata</taxon>
        <taxon>Arachnida</taxon>
        <taxon>Araneae</taxon>
        <taxon>Araneomorphae</taxon>
        <taxon>Entelegynae</taxon>
        <taxon>Araneoidea</taxon>
        <taxon>Araneidae</taxon>
        <taxon>Araneus</taxon>
    </lineage>
</organism>
<dbReference type="AlphaFoldDB" id="A0A4Y2CZK8"/>